<keyword evidence="4" id="KW-0808">Transferase</keyword>
<gene>
    <name evidence="10" type="ORF">BDY17DRAFT_348087</name>
</gene>
<comment type="pathway">
    <text evidence="2">Secondary metabolite biosynthesis.</text>
</comment>
<dbReference type="InterPro" id="IPR044851">
    <property type="entry name" value="Wax_synthase"/>
</dbReference>
<evidence type="ECO:0000256" key="5">
    <source>
        <dbReference type="ARBA" id="ARBA00022692"/>
    </source>
</evidence>
<feature type="transmembrane region" description="Helical" evidence="8">
    <location>
        <begin position="118"/>
        <end position="138"/>
    </location>
</feature>
<keyword evidence="11" id="KW-1185">Reference proteome</keyword>
<dbReference type="PANTHER" id="PTHR31595:SF57">
    <property type="entry name" value="OS04G0481900 PROTEIN"/>
    <property type="match status" value="1"/>
</dbReference>
<proteinExistence type="inferred from homology"/>
<keyword evidence="6 8" id="KW-1133">Transmembrane helix</keyword>
<dbReference type="EMBL" id="MU001639">
    <property type="protein sequence ID" value="KAF2480519.1"/>
    <property type="molecule type" value="Genomic_DNA"/>
</dbReference>
<dbReference type="Proteomes" id="UP000799767">
    <property type="component" value="Unassembled WGS sequence"/>
</dbReference>
<feature type="domain" description="Wax synthase" evidence="9">
    <location>
        <begin position="282"/>
        <end position="350"/>
    </location>
</feature>
<dbReference type="RefSeq" id="XP_033587089.1">
    <property type="nucleotide sequence ID" value="XM_033738138.1"/>
</dbReference>
<dbReference type="GO" id="GO:0006629">
    <property type="term" value="P:lipid metabolic process"/>
    <property type="evidence" value="ECO:0007669"/>
    <property type="project" value="InterPro"/>
</dbReference>
<evidence type="ECO:0000256" key="4">
    <source>
        <dbReference type="ARBA" id="ARBA00022679"/>
    </source>
</evidence>
<dbReference type="GO" id="GO:0008374">
    <property type="term" value="F:O-acyltransferase activity"/>
    <property type="evidence" value="ECO:0007669"/>
    <property type="project" value="InterPro"/>
</dbReference>
<comment type="similarity">
    <text evidence="3">Belongs to the wax synthase family.</text>
</comment>
<evidence type="ECO:0000313" key="10">
    <source>
        <dbReference type="EMBL" id="KAF2480519.1"/>
    </source>
</evidence>
<protein>
    <recommendedName>
        <fullName evidence="9">Wax synthase domain-containing protein</fullName>
    </recommendedName>
</protein>
<feature type="transmembrane region" description="Helical" evidence="8">
    <location>
        <begin position="67"/>
        <end position="92"/>
    </location>
</feature>
<organism evidence="10 11">
    <name type="scientific">Neohortaea acidophila</name>
    <dbReference type="NCBI Taxonomy" id="245834"/>
    <lineage>
        <taxon>Eukaryota</taxon>
        <taxon>Fungi</taxon>
        <taxon>Dikarya</taxon>
        <taxon>Ascomycota</taxon>
        <taxon>Pezizomycotina</taxon>
        <taxon>Dothideomycetes</taxon>
        <taxon>Dothideomycetidae</taxon>
        <taxon>Mycosphaerellales</taxon>
        <taxon>Teratosphaeriaceae</taxon>
        <taxon>Neohortaea</taxon>
    </lineage>
</organism>
<keyword evidence="5 8" id="KW-0812">Transmembrane</keyword>
<evidence type="ECO:0000256" key="3">
    <source>
        <dbReference type="ARBA" id="ARBA00007282"/>
    </source>
</evidence>
<evidence type="ECO:0000259" key="9">
    <source>
        <dbReference type="Pfam" id="PF13813"/>
    </source>
</evidence>
<name>A0A6A6PKH3_9PEZI</name>
<dbReference type="GO" id="GO:0016020">
    <property type="term" value="C:membrane"/>
    <property type="evidence" value="ECO:0007669"/>
    <property type="project" value="UniProtKB-SubCell"/>
</dbReference>
<evidence type="ECO:0000256" key="7">
    <source>
        <dbReference type="ARBA" id="ARBA00023136"/>
    </source>
</evidence>
<comment type="subcellular location">
    <subcellularLocation>
        <location evidence="1">Membrane</location>
        <topology evidence="1">Multi-pass membrane protein</topology>
    </subcellularLocation>
</comment>
<evidence type="ECO:0000256" key="8">
    <source>
        <dbReference type="SAM" id="Phobius"/>
    </source>
</evidence>
<dbReference type="InterPro" id="IPR032805">
    <property type="entry name" value="Wax_synthase_dom"/>
</dbReference>
<dbReference type="AlphaFoldDB" id="A0A6A6PKH3"/>
<reference evidence="10" key="1">
    <citation type="journal article" date="2020" name="Stud. Mycol.">
        <title>101 Dothideomycetes genomes: a test case for predicting lifestyles and emergence of pathogens.</title>
        <authorList>
            <person name="Haridas S."/>
            <person name="Albert R."/>
            <person name="Binder M."/>
            <person name="Bloem J."/>
            <person name="Labutti K."/>
            <person name="Salamov A."/>
            <person name="Andreopoulos B."/>
            <person name="Baker S."/>
            <person name="Barry K."/>
            <person name="Bills G."/>
            <person name="Bluhm B."/>
            <person name="Cannon C."/>
            <person name="Castanera R."/>
            <person name="Culley D."/>
            <person name="Daum C."/>
            <person name="Ezra D."/>
            <person name="Gonzalez J."/>
            <person name="Henrissat B."/>
            <person name="Kuo A."/>
            <person name="Liang C."/>
            <person name="Lipzen A."/>
            <person name="Lutzoni F."/>
            <person name="Magnuson J."/>
            <person name="Mondo S."/>
            <person name="Nolan M."/>
            <person name="Ohm R."/>
            <person name="Pangilinan J."/>
            <person name="Park H.-J."/>
            <person name="Ramirez L."/>
            <person name="Alfaro M."/>
            <person name="Sun H."/>
            <person name="Tritt A."/>
            <person name="Yoshinaga Y."/>
            <person name="Zwiers L.-H."/>
            <person name="Turgeon B."/>
            <person name="Goodwin S."/>
            <person name="Spatafora J."/>
            <person name="Crous P."/>
            <person name="Grigoriev I."/>
        </authorList>
    </citation>
    <scope>NUCLEOTIDE SEQUENCE</scope>
    <source>
        <strain evidence="10">CBS 113389</strain>
    </source>
</reference>
<keyword evidence="7 8" id="KW-0472">Membrane</keyword>
<dbReference type="GeneID" id="54479140"/>
<evidence type="ECO:0000256" key="2">
    <source>
        <dbReference type="ARBA" id="ARBA00005179"/>
    </source>
</evidence>
<evidence type="ECO:0000256" key="1">
    <source>
        <dbReference type="ARBA" id="ARBA00004141"/>
    </source>
</evidence>
<dbReference type="OrthoDB" id="1077582at2759"/>
<accession>A0A6A6PKH3</accession>
<sequence length="662" mass="74751">MARTDALNIAHSSRVGQGKLTRSITRVAPRWKSDVQETSSTLALDRAVMDIPTSPHLSTFRLSLPTMIRFFVTIVPCLAVTTHISTVVLLAVRRNQLCDSAPVASPPKWPSHQIPPRAIRAIGLISAILTLAIPYLFFQNDPIIQPALRCVAFFYACKILDLALARATQPPTLLMHQDESTNQKGTQLNPPDTSPWEYTYYLLTEMRYQSFSTHTTQLLRPDTNKQSTHSPVWTIFPPTILPTLVYLHPTPILKALLALLVIQYALETLHTFLHRDRKTCTQPLFHTPFAAPSFGAFWSTHWHAAANPFLQSLAYQPVRTLSGQKAPAVLATFALTGIWHAWAAMPAVEREMQAVFGWRVWMIFMGIKLHSQRENFIKCRACGSFFKRVPLEQHYVLYHGFKVPDGNRDVVAYAMKYIFVGSTLPMHLGLKGTDPPTRIVVVFRISSANQSPKITELQTAIGLQAKAEKSVDRLRQSMGWNGPIETHGIFLYAIPSNLLPAVSTERVETAARELGHSITGRMTRDIVNYTRKLEDLINNGGVRPAIINNWDNCGANWSLFEEFAHRVVDFTMYTHCSNRRSYEVERTGLNSQQLLPRSDVDGYSLLIAETNSLKTRPLPPIDGVIDREMKRWEWQLQRQMMSDVDVSGWIKGSSTHGEDQYT</sequence>
<dbReference type="Pfam" id="PF13813">
    <property type="entry name" value="MBOAT_2"/>
    <property type="match status" value="1"/>
</dbReference>
<evidence type="ECO:0000313" key="11">
    <source>
        <dbReference type="Proteomes" id="UP000799767"/>
    </source>
</evidence>
<evidence type="ECO:0000256" key="6">
    <source>
        <dbReference type="ARBA" id="ARBA00022989"/>
    </source>
</evidence>
<dbReference type="PANTHER" id="PTHR31595">
    <property type="entry name" value="LONG-CHAIN-ALCOHOL O-FATTY-ACYLTRANSFERASE 3-RELATED"/>
    <property type="match status" value="1"/>
</dbReference>